<evidence type="ECO:0000313" key="5">
    <source>
        <dbReference type="Proteomes" id="UP000738126"/>
    </source>
</evidence>
<organism evidence="4 5">
    <name type="scientific">Halorhodospira neutriphila</name>
    <dbReference type="NCBI Taxonomy" id="168379"/>
    <lineage>
        <taxon>Bacteria</taxon>
        <taxon>Pseudomonadati</taxon>
        <taxon>Pseudomonadota</taxon>
        <taxon>Gammaproteobacteria</taxon>
        <taxon>Chromatiales</taxon>
        <taxon>Ectothiorhodospiraceae</taxon>
        <taxon>Halorhodospira</taxon>
    </lineage>
</organism>
<accession>A0ABS1E4R3</accession>
<protein>
    <recommendedName>
        <fullName evidence="2">UPF0125 protein CKO13_02745</fullName>
    </recommendedName>
</protein>
<evidence type="ECO:0000256" key="2">
    <source>
        <dbReference type="HAMAP-Rule" id="MF_00460"/>
    </source>
</evidence>
<dbReference type="PANTHER" id="PTHR37483:SF1">
    <property type="entry name" value="UPF0125 PROTEIN RATB"/>
    <property type="match status" value="1"/>
</dbReference>
<dbReference type="PANTHER" id="PTHR37483">
    <property type="entry name" value="UPF0125 PROTEIN RATB"/>
    <property type="match status" value="1"/>
</dbReference>
<comment type="caution">
    <text evidence="4">The sequence shown here is derived from an EMBL/GenBank/DDBJ whole genome shotgun (WGS) entry which is preliminary data.</text>
</comment>
<dbReference type="EMBL" id="NRSH01000017">
    <property type="protein sequence ID" value="MBK1725953.1"/>
    <property type="molecule type" value="Genomic_DNA"/>
</dbReference>
<dbReference type="SUPFAM" id="SSF54285">
    <property type="entry name" value="MoaD/ThiS"/>
    <property type="match status" value="1"/>
</dbReference>
<dbReference type="HAMAP" id="MF_00460">
    <property type="entry name" value="UPF0125_RnfH"/>
    <property type="match status" value="1"/>
</dbReference>
<sequence length="90" mass="10036">MRVSVAYVEDGAHFWRTLDLPAGTTAREAAERSGVQRCFPRADPQACQLGVFGKPVSPERPLEGGERVELYRPITADPETVPRNDREEPE</sequence>
<dbReference type="Proteomes" id="UP000738126">
    <property type="component" value="Unassembled WGS sequence"/>
</dbReference>
<feature type="region of interest" description="Disordered" evidence="3">
    <location>
        <begin position="58"/>
        <end position="90"/>
    </location>
</feature>
<keyword evidence="5" id="KW-1185">Reference proteome</keyword>
<evidence type="ECO:0000313" key="4">
    <source>
        <dbReference type="EMBL" id="MBK1725953.1"/>
    </source>
</evidence>
<dbReference type="InterPro" id="IPR005346">
    <property type="entry name" value="RnfH"/>
</dbReference>
<comment type="similarity">
    <text evidence="1 2">Belongs to the UPF0125 (RnfH) family.</text>
</comment>
<dbReference type="Pfam" id="PF03658">
    <property type="entry name" value="Ub-RnfH"/>
    <property type="match status" value="1"/>
</dbReference>
<name>A0ABS1E4R3_9GAMM</name>
<evidence type="ECO:0000256" key="1">
    <source>
        <dbReference type="ARBA" id="ARBA00010645"/>
    </source>
</evidence>
<gene>
    <name evidence="4" type="ORF">CKO13_02745</name>
</gene>
<dbReference type="InterPro" id="IPR037021">
    <property type="entry name" value="RnfH_sf"/>
</dbReference>
<dbReference type="InterPro" id="IPR016155">
    <property type="entry name" value="Mopterin_synth/thiamin_S_b"/>
</dbReference>
<reference evidence="4 5" key="1">
    <citation type="journal article" date="2020" name="Microorganisms">
        <title>Osmotic Adaptation and Compatible Solute Biosynthesis of Phototrophic Bacteria as Revealed from Genome Analyses.</title>
        <authorList>
            <person name="Imhoff J.F."/>
            <person name="Rahn T."/>
            <person name="Kunzel S."/>
            <person name="Keller A."/>
            <person name="Neulinger S.C."/>
        </authorList>
    </citation>
    <scope>NUCLEOTIDE SEQUENCE [LARGE SCALE GENOMIC DNA]</scope>
    <source>
        <strain evidence="4 5">DSM 15116</strain>
    </source>
</reference>
<dbReference type="Gene3D" id="3.10.20.280">
    <property type="entry name" value="RnfH-like"/>
    <property type="match status" value="1"/>
</dbReference>
<proteinExistence type="inferred from homology"/>
<feature type="compositionally biased region" description="Basic and acidic residues" evidence="3">
    <location>
        <begin position="60"/>
        <end position="70"/>
    </location>
</feature>
<evidence type="ECO:0000256" key="3">
    <source>
        <dbReference type="SAM" id="MobiDB-lite"/>
    </source>
</evidence>
<feature type="compositionally biased region" description="Basic and acidic residues" evidence="3">
    <location>
        <begin position="80"/>
        <end position="90"/>
    </location>
</feature>